<evidence type="ECO:0000256" key="2">
    <source>
        <dbReference type="ARBA" id="ARBA00022741"/>
    </source>
</evidence>
<evidence type="ECO:0000256" key="7">
    <source>
        <dbReference type="SAM" id="MobiDB-lite"/>
    </source>
</evidence>
<dbReference type="InterPro" id="IPR027417">
    <property type="entry name" value="P-loop_NTPase"/>
</dbReference>
<dbReference type="PANTHER" id="PTHR45766:SF3">
    <property type="entry name" value="DNA ANNEALING HELICASE AND ENDONUCLEASE ZRANB3"/>
    <property type="match status" value="1"/>
</dbReference>
<dbReference type="InterPro" id="IPR038718">
    <property type="entry name" value="SNF2-like_sf"/>
</dbReference>
<evidence type="ECO:0000256" key="1">
    <source>
        <dbReference type="ARBA" id="ARBA00022737"/>
    </source>
</evidence>
<keyword evidence="4" id="KW-0347">Helicase</keyword>
<feature type="region of interest" description="Disordered" evidence="7">
    <location>
        <begin position="632"/>
        <end position="774"/>
    </location>
</feature>
<organism evidence="10 11">
    <name type="scientific">[Myrmecia] bisecta</name>
    <dbReference type="NCBI Taxonomy" id="41462"/>
    <lineage>
        <taxon>Eukaryota</taxon>
        <taxon>Viridiplantae</taxon>
        <taxon>Chlorophyta</taxon>
        <taxon>core chlorophytes</taxon>
        <taxon>Trebouxiophyceae</taxon>
        <taxon>Trebouxiales</taxon>
        <taxon>Trebouxiaceae</taxon>
        <taxon>Myrmecia</taxon>
    </lineage>
</organism>
<evidence type="ECO:0000256" key="4">
    <source>
        <dbReference type="ARBA" id="ARBA00022806"/>
    </source>
</evidence>
<dbReference type="InterPro" id="IPR000330">
    <property type="entry name" value="SNF2_N"/>
</dbReference>
<feature type="compositionally biased region" description="Low complexity" evidence="7">
    <location>
        <begin position="687"/>
        <end position="700"/>
    </location>
</feature>
<keyword evidence="3" id="KW-0378">Hydrolase</keyword>
<dbReference type="CDD" id="cd18010">
    <property type="entry name" value="DEXHc_HARP_SMARCAL1"/>
    <property type="match status" value="1"/>
</dbReference>
<feature type="compositionally biased region" description="Basic and acidic residues" evidence="7">
    <location>
        <begin position="633"/>
        <end position="648"/>
    </location>
</feature>
<dbReference type="EMBL" id="JALJOR010000008">
    <property type="protein sequence ID" value="KAK9812923.1"/>
    <property type="molecule type" value="Genomic_DNA"/>
</dbReference>
<dbReference type="SMART" id="SM00487">
    <property type="entry name" value="DEXDc"/>
    <property type="match status" value="1"/>
</dbReference>
<feature type="repeat" description="PPR" evidence="6">
    <location>
        <begin position="1225"/>
        <end position="1259"/>
    </location>
</feature>
<dbReference type="Gene3D" id="1.25.40.10">
    <property type="entry name" value="Tetratricopeptide repeat domain"/>
    <property type="match status" value="2"/>
</dbReference>
<dbReference type="GO" id="GO:0006281">
    <property type="term" value="P:DNA repair"/>
    <property type="evidence" value="ECO:0007669"/>
    <property type="project" value="TreeGrafter"/>
</dbReference>
<dbReference type="InterPro" id="IPR057027">
    <property type="entry name" value="TPR_mt"/>
</dbReference>
<evidence type="ECO:0000256" key="5">
    <source>
        <dbReference type="ARBA" id="ARBA00022840"/>
    </source>
</evidence>
<dbReference type="Pfam" id="PF01535">
    <property type="entry name" value="PPR"/>
    <property type="match status" value="1"/>
</dbReference>
<dbReference type="InterPro" id="IPR001650">
    <property type="entry name" value="Helicase_C-like"/>
</dbReference>
<evidence type="ECO:0000259" key="8">
    <source>
        <dbReference type="PROSITE" id="PS51192"/>
    </source>
</evidence>
<dbReference type="Pfam" id="PF13812">
    <property type="entry name" value="PPR_3"/>
    <property type="match status" value="1"/>
</dbReference>
<dbReference type="GO" id="GO:0004520">
    <property type="term" value="F:DNA endonuclease activity"/>
    <property type="evidence" value="ECO:0007669"/>
    <property type="project" value="TreeGrafter"/>
</dbReference>
<feature type="domain" description="Helicase C-terminal" evidence="9">
    <location>
        <begin position="381"/>
        <end position="540"/>
    </location>
</feature>
<dbReference type="PROSITE" id="PS51375">
    <property type="entry name" value="PPR"/>
    <property type="match status" value="1"/>
</dbReference>
<dbReference type="SMART" id="SM00490">
    <property type="entry name" value="HELICc"/>
    <property type="match status" value="1"/>
</dbReference>
<dbReference type="SUPFAM" id="SSF52540">
    <property type="entry name" value="P-loop containing nucleoside triphosphate hydrolases"/>
    <property type="match status" value="2"/>
</dbReference>
<accession>A0AAW1PWC1</accession>
<dbReference type="Proteomes" id="UP001489004">
    <property type="component" value="Unassembled WGS sequence"/>
</dbReference>
<evidence type="ECO:0000313" key="11">
    <source>
        <dbReference type="Proteomes" id="UP001489004"/>
    </source>
</evidence>
<feature type="compositionally biased region" description="Low complexity" evidence="7">
    <location>
        <begin position="1099"/>
        <end position="1108"/>
    </location>
</feature>
<dbReference type="NCBIfam" id="TIGR00756">
    <property type="entry name" value="PPR"/>
    <property type="match status" value="1"/>
</dbReference>
<dbReference type="Pfam" id="PF23276">
    <property type="entry name" value="TPR_24"/>
    <property type="match status" value="1"/>
</dbReference>
<dbReference type="CDD" id="cd18793">
    <property type="entry name" value="SF2_C_SNF"/>
    <property type="match status" value="1"/>
</dbReference>
<dbReference type="Gene3D" id="3.40.50.10810">
    <property type="entry name" value="Tandem AAA-ATPase domain"/>
    <property type="match status" value="1"/>
</dbReference>
<dbReference type="PROSITE" id="PS51192">
    <property type="entry name" value="HELICASE_ATP_BIND_1"/>
    <property type="match status" value="1"/>
</dbReference>
<gene>
    <name evidence="10" type="ORF">WJX72_005876</name>
</gene>
<dbReference type="GO" id="GO:0004386">
    <property type="term" value="F:helicase activity"/>
    <property type="evidence" value="ECO:0007669"/>
    <property type="project" value="UniProtKB-KW"/>
</dbReference>
<dbReference type="Gene3D" id="3.40.50.300">
    <property type="entry name" value="P-loop containing nucleotide triphosphate hydrolases"/>
    <property type="match status" value="1"/>
</dbReference>
<dbReference type="PANTHER" id="PTHR45766">
    <property type="entry name" value="DNA ANNEALING HELICASE AND ENDONUCLEASE ZRANB3 FAMILY MEMBER"/>
    <property type="match status" value="1"/>
</dbReference>
<dbReference type="InterPro" id="IPR002885">
    <property type="entry name" value="PPR_rpt"/>
</dbReference>
<comment type="caution">
    <text evidence="10">The sequence shown here is derived from an EMBL/GenBank/DDBJ whole genome shotgun (WGS) entry which is preliminary data.</text>
</comment>
<keyword evidence="1" id="KW-0677">Repeat</keyword>
<evidence type="ECO:0000259" key="9">
    <source>
        <dbReference type="PROSITE" id="PS51194"/>
    </source>
</evidence>
<dbReference type="Pfam" id="PF00271">
    <property type="entry name" value="Helicase_C"/>
    <property type="match status" value="1"/>
</dbReference>
<dbReference type="FunFam" id="3.40.50.10810:FF:000044">
    <property type="entry name" value="Chromatin remodeling factor18"/>
    <property type="match status" value="1"/>
</dbReference>
<dbReference type="PROSITE" id="PS51194">
    <property type="entry name" value="HELICASE_CTER"/>
    <property type="match status" value="1"/>
</dbReference>
<keyword evidence="2" id="KW-0547">Nucleotide-binding</keyword>
<evidence type="ECO:0000313" key="10">
    <source>
        <dbReference type="EMBL" id="KAK9812923.1"/>
    </source>
</evidence>
<evidence type="ECO:0000256" key="3">
    <source>
        <dbReference type="ARBA" id="ARBA00022801"/>
    </source>
</evidence>
<dbReference type="InterPro" id="IPR014001">
    <property type="entry name" value="Helicase_ATP-bd"/>
</dbReference>
<evidence type="ECO:0000256" key="6">
    <source>
        <dbReference type="PROSITE-ProRule" id="PRU00708"/>
    </source>
</evidence>
<protein>
    <submittedName>
        <fullName evidence="10">Uncharacterized protein</fullName>
    </submittedName>
</protein>
<proteinExistence type="predicted"/>
<keyword evidence="5" id="KW-0067">ATP-binding</keyword>
<feature type="region of interest" description="Disordered" evidence="7">
    <location>
        <begin position="1067"/>
        <end position="1111"/>
    </location>
</feature>
<dbReference type="GO" id="GO:0031297">
    <property type="term" value="P:replication fork processing"/>
    <property type="evidence" value="ECO:0007669"/>
    <property type="project" value="TreeGrafter"/>
</dbReference>
<dbReference type="InterPro" id="IPR011990">
    <property type="entry name" value="TPR-like_helical_dom_sf"/>
</dbReference>
<reference evidence="10 11" key="1">
    <citation type="journal article" date="2024" name="Nat. Commun.">
        <title>Phylogenomics reveals the evolutionary origins of lichenization in chlorophyte algae.</title>
        <authorList>
            <person name="Puginier C."/>
            <person name="Libourel C."/>
            <person name="Otte J."/>
            <person name="Skaloud P."/>
            <person name="Haon M."/>
            <person name="Grisel S."/>
            <person name="Petersen M."/>
            <person name="Berrin J.G."/>
            <person name="Delaux P.M."/>
            <person name="Dal Grande F."/>
            <person name="Keller J."/>
        </authorList>
    </citation>
    <scope>NUCLEOTIDE SEQUENCE [LARGE SCALE GENOMIC DNA]</scope>
    <source>
        <strain evidence="10 11">SAG 2043</strain>
    </source>
</reference>
<dbReference type="GO" id="GO:0043596">
    <property type="term" value="C:nuclear replication fork"/>
    <property type="evidence" value="ECO:0007669"/>
    <property type="project" value="TreeGrafter"/>
</dbReference>
<dbReference type="GO" id="GO:0016787">
    <property type="term" value="F:hydrolase activity"/>
    <property type="evidence" value="ECO:0007669"/>
    <property type="project" value="UniProtKB-KW"/>
</dbReference>
<name>A0AAW1PWC1_9CHLO</name>
<feature type="compositionally biased region" description="Polar residues" evidence="7">
    <location>
        <begin position="729"/>
        <end position="739"/>
    </location>
</feature>
<sequence>MTRLEKAEWCPLQKCWQVPLEMHDEVVRMLLGLRGVQVAISNLHHIPASVIQAASGSPDDSARYESLPKKLKEQLMDFQREGVRFALRRGGKVLVGDEMGLGKTVQAIAIMSLYREEWPCLIITPSSLREQWADALHQWLGITDEKIRIIYSGKDCELSLRGIHFLILSYNFVGKMKAQLTQLAFKVVVLDESHYIKDQKAQRTKDTIPLVQKARRAVLLTGTPALSRPIELYTQLTALVPKAKLRKADYGERYCGGHNPRDQYNKFQGASNHDELYRLLTGTVMVRRLKKDVLTQLPEKRRQQVFLRLEGKELAQLKAVKTQMDKAKAAAKAVYDSSDLGELDGVEEVQAAGGGAGSGRVDAMRLISEMYQKTAELKDKVVRDYVAELLDNDQKFLIFAHHECLLNSIETAVRSAKAKHIRIDGKVAPRIRQQLVDTFQQTADCKVAILSIMAAGTGLTLTAASIVVFAEMTWVPGNLVQAEDRAHRIGQGSRVNVYYLHVKGSIDDIIWESVQNKLEHVGQVLNGAQDRLEVASQHHKPENGQTSLSIFEALAVSHNGSLSGSSNCADSADTATGAQAGKVVGATVGLIQRASMWSARPPPKSDDNDHFAFFTVVVGVGLVLFYLQKTKRTPKEEAKHQAEGEARKLKAAQAKAKRQTEAEERKLKAAQAQCREAASSSTDTQGSSRPASSSPSSSAAVPPPISGGQQSSRPHRTGSWSGREHWQPRQRQWRNASSNEQEHAGLQEPARQRPHAPGTQSLEPVPEPLTRPLSHSANLQVRMDELLARGHFREAVQQFEEYMEQVRGTEQGSHPDYRPTTWAWNSYAMALQRSRARVVKMRDMLKMMEEDFNFVPRISIFNSVLKRCEEWGAEPGADPEAAAGAAWHVLADMKVKGVAPNLNSYFFAVRAASRRRDSRSAVRLLRMLQATSWQLDKEFEQRTLRRIYVSVILACARTRRLDDCMMVVADMQKDGIRVPAAALVEIFMYAVELNRSDVLLAVLREISSAMQRQSVTADPHPLKVDEGSLLAGLELAAQTGDVELGQECWAVLQRSLELPFQHLARPRGSSYMPQRRRAVDSSSSSSESDDELASTSGRAAAPVQQAQQRKQLPSVSSYHAFIHTMAAANDIKQAFQAIGELQAAYPDNPLATAYSPALAMVVDALAVKVARQDEAYYALEEMKERGETITTPMANCIIAACAQVGELPRAFETFEALATLGLQPDSNTFNAILQGCLLHGQVDSVPKVLEEMQSLGLMHNRLTHELIMQSHIVTGRTRELVAQFKAMLAAGFQPGIQIMDRAISRCERVGDREGIATFIAALDDRNFKTVGIMSKLRRWREEGGIHLLTGLDSYVPRDHSPRYFHPIDTNLGGEAKAAA</sequence>
<keyword evidence="11" id="KW-1185">Reference proteome</keyword>
<feature type="domain" description="Helicase ATP-binding" evidence="8">
    <location>
        <begin position="84"/>
        <end position="242"/>
    </location>
</feature>
<dbReference type="Pfam" id="PF00176">
    <property type="entry name" value="SNF2-rel_dom"/>
    <property type="match status" value="1"/>
</dbReference>
<dbReference type="GO" id="GO:0005524">
    <property type="term" value="F:ATP binding"/>
    <property type="evidence" value="ECO:0007669"/>
    <property type="project" value="UniProtKB-KW"/>
</dbReference>
<dbReference type="InterPro" id="IPR049730">
    <property type="entry name" value="SNF2/RAD54-like_C"/>
</dbReference>
<feature type="compositionally biased region" description="Basic and acidic residues" evidence="7">
    <location>
        <begin position="658"/>
        <end position="667"/>
    </location>
</feature>